<dbReference type="Gene3D" id="3.40.50.720">
    <property type="entry name" value="NAD(P)-binding Rossmann-like Domain"/>
    <property type="match status" value="1"/>
</dbReference>
<dbReference type="PANTHER" id="PTHR13812">
    <property type="entry name" value="KETIMINE REDUCTASE MU-CRYSTALLIN"/>
    <property type="match status" value="1"/>
</dbReference>
<dbReference type="RefSeq" id="WP_386740146.1">
    <property type="nucleotide sequence ID" value="NZ_JBHSMG010000002.1"/>
</dbReference>
<keyword evidence="2" id="KW-1185">Reference proteome</keyword>
<proteinExistence type="predicted"/>
<dbReference type="InterPro" id="IPR036291">
    <property type="entry name" value="NAD(P)-bd_dom_sf"/>
</dbReference>
<sequence>MSAQAIRLLGDAEVRDRVVASEAVALMREALRDSFAGQLVSPARLSVDAGPATLTLTVGGMRGGVTGFRVYGSWGPAGDQLTPVWNREGRLIGIITGSELGTLRTGALGGAAIDVLAQADSTTLGVIGTGRIAWSQVWAAFAARQFTHVDVFSPNPEHRHAFARRIRRTFGVDAVAASTAQQAVGEHDVVIVSTVSPSPVLDASWIAPGTHINSTGPKSATASELGSDLAELADVLVSDSPQQAAASPEGWFSARRVEHLGGVIAGHIPGRAADSDVTLYCSAGLAGTEVLLAAALLR</sequence>
<comment type="caution">
    <text evidence="1">The sequence shown here is derived from an EMBL/GenBank/DDBJ whole genome shotgun (WGS) entry which is preliminary data.</text>
</comment>
<dbReference type="Gene3D" id="3.30.1780.10">
    <property type="entry name" value="ornithine cyclodeaminase, domain 1"/>
    <property type="match status" value="1"/>
</dbReference>
<dbReference type="InterPro" id="IPR003462">
    <property type="entry name" value="ODC_Mu_crystall"/>
</dbReference>
<gene>
    <name evidence="1" type="ORF">ACFPJ4_09400</name>
</gene>
<organism evidence="1 2">
    <name type="scientific">Lysinimonas soli</name>
    <dbReference type="NCBI Taxonomy" id="1074233"/>
    <lineage>
        <taxon>Bacteria</taxon>
        <taxon>Bacillati</taxon>
        <taxon>Actinomycetota</taxon>
        <taxon>Actinomycetes</taxon>
        <taxon>Micrococcales</taxon>
        <taxon>Microbacteriaceae</taxon>
        <taxon>Lysinimonas</taxon>
    </lineage>
</organism>
<dbReference type="InterPro" id="IPR023401">
    <property type="entry name" value="ODC_N"/>
</dbReference>
<dbReference type="PANTHER" id="PTHR13812:SF19">
    <property type="entry name" value="KETIMINE REDUCTASE MU-CRYSTALLIN"/>
    <property type="match status" value="1"/>
</dbReference>
<evidence type="ECO:0000313" key="2">
    <source>
        <dbReference type="Proteomes" id="UP001596039"/>
    </source>
</evidence>
<dbReference type="Pfam" id="PF02423">
    <property type="entry name" value="OCD_Mu_crystall"/>
    <property type="match status" value="1"/>
</dbReference>
<evidence type="ECO:0000313" key="1">
    <source>
        <dbReference type="EMBL" id="MFC5502452.1"/>
    </source>
</evidence>
<reference evidence="2" key="1">
    <citation type="journal article" date="2019" name="Int. J. Syst. Evol. Microbiol.">
        <title>The Global Catalogue of Microorganisms (GCM) 10K type strain sequencing project: providing services to taxonomists for standard genome sequencing and annotation.</title>
        <authorList>
            <consortium name="The Broad Institute Genomics Platform"/>
            <consortium name="The Broad Institute Genome Sequencing Center for Infectious Disease"/>
            <person name="Wu L."/>
            <person name="Ma J."/>
        </authorList>
    </citation>
    <scope>NUCLEOTIDE SEQUENCE [LARGE SCALE GENOMIC DNA]</scope>
    <source>
        <strain evidence="2">CGMCC 4.6997</strain>
    </source>
</reference>
<protein>
    <submittedName>
        <fullName evidence="1">Ornithine cyclodeaminase family protein</fullName>
    </submittedName>
</protein>
<dbReference type="EMBL" id="JBHSMG010000002">
    <property type="protein sequence ID" value="MFC5502452.1"/>
    <property type="molecule type" value="Genomic_DNA"/>
</dbReference>
<accession>A0ABW0NQS5</accession>
<dbReference type="SUPFAM" id="SSF51735">
    <property type="entry name" value="NAD(P)-binding Rossmann-fold domains"/>
    <property type="match status" value="1"/>
</dbReference>
<dbReference type="Proteomes" id="UP001596039">
    <property type="component" value="Unassembled WGS sequence"/>
</dbReference>
<name>A0ABW0NQS5_9MICO</name>